<dbReference type="SUPFAM" id="SSF81321">
    <property type="entry name" value="Family A G protein-coupled receptor-like"/>
    <property type="match status" value="1"/>
</dbReference>
<dbReference type="Gene3D" id="1.20.1070.10">
    <property type="entry name" value="Rhodopsin 7-helix transmembrane proteins"/>
    <property type="match status" value="1"/>
</dbReference>
<evidence type="ECO:0000256" key="9">
    <source>
        <dbReference type="ARBA" id="ARBA00023170"/>
    </source>
</evidence>
<keyword evidence="10" id="KW-0325">Glycoprotein</keyword>
<dbReference type="GO" id="GO:0005886">
    <property type="term" value="C:plasma membrane"/>
    <property type="evidence" value="ECO:0007669"/>
    <property type="project" value="UniProtKB-SubCell"/>
</dbReference>
<evidence type="ECO:0000256" key="3">
    <source>
        <dbReference type="ARBA" id="ARBA00022475"/>
    </source>
</evidence>
<keyword evidence="16" id="KW-1185">Reference proteome</keyword>
<dbReference type="OrthoDB" id="2132067at2759"/>
<keyword evidence="5 13" id="KW-1133">Transmembrane helix</keyword>
<accession>A0A9Q0MIG7</accession>
<keyword evidence="11 12" id="KW-0807">Transducer</keyword>
<feature type="transmembrane region" description="Helical" evidence="13">
    <location>
        <begin position="147"/>
        <end position="167"/>
    </location>
</feature>
<organism evidence="15 16">
    <name type="scientific">Pseudolycoriella hygida</name>
    <dbReference type="NCBI Taxonomy" id="35572"/>
    <lineage>
        <taxon>Eukaryota</taxon>
        <taxon>Metazoa</taxon>
        <taxon>Ecdysozoa</taxon>
        <taxon>Arthropoda</taxon>
        <taxon>Hexapoda</taxon>
        <taxon>Insecta</taxon>
        <taxon>Pterygota</taxon>
        <taxon>Neoptera</taxon>
        <taxon>Endopterygota</taxon>
        <taxon>Diptera</taxon>
        <taxon>Nematocera</taxon>
        <taxon>Sciaroidea</taxon>
        <taxon>Sciaridae</taxon>
        <taxon>Pseudolycoriella</taxon>
    </lineage>
</organism>
<comment type="similarity">
    <text evidence="2 12">Belongs to the G-protein coupled receptor 1 family.</text>
</comment>
<keyword evidence="7 13" id="KW-0472">Membrane</keyword>
<keyword evidence="3" id="KW-1003">Cell membrane</keyword>
<evidence type="ECO:0000256" key="7">
    <source>
        <dbReference type="ARBA" id="ARBA00023136"/>
    </source>
</evidence>
<proteinExistence type="inferred from homology"/>
<feature type="transmembrane region" description="Helical" evidence="13">
    <location>
        <begin position="68"/>
        <end position="88"/>
    </location>
</feature>
<evidence type="ECO:0000256" key="2">
    <source>
        <dbReference type="ARBA" id="ARBA00010663"/>
    </source>
</evidence>
<dbReference type="PROSITE" id="PS00237">
    <property type="entry name" value="G_PROTEIN_RECEP_F1_1"/>
    <property type="match status" value="1"/>
</dbReference>
<dbReference type="AlphaFoldDB" id="A0A9Q0MIG7"/>
<evidence type="ECO:0000256" key="12">
    <source>
        <dbReference type="RuleBase" id="RU000688"/>
    </source>
</evidence>
<evidence type="ECO:0000256" key="11">
    <source>
        <dbReference type="ARBA" id="ARBA00023224"/>
    </source>
</evidence>
<keyword evidence="8" id="KW-1015">Disulfide bond</keyword>
<dbReference type="GO" id="GO:0004930">
    <property type="term" value="F:G protein-coupled receptor activity"/>
    <property type="evidence" value="ECO:0007669"/>
    <property type="project" value="UniProtKB-KW"/>
</dbReference>
<feature type="non-terminal residue" evidence="15">
    <location>
        <position position="172"/>
    </location>
</feature>
<dbReference type="InterPro" id="IPR000276">
    <property type="entry name" value="GPCR_Rhodpsn"/>
</dbReference>
<dbReference type="PRINTS" id="PR00237">
    <property type="entry name" value="GPCRRHODOPSN"/>
</dbReference>
<evidence type="ECO:0000313" key="16">
    <source>
        <dbReference type="Proteomes" id="UP001151699"/>
    </source>
</evidence>
<dbReference type="PRINTS" id="PR00663">
    <property type="entry name" value="GALANINR"/>
</dbReference>
<keyword evidence="6 12" id="KW-0297">G-protein coupled receptor</keyword>
<keyword evidence="4 12" id="KW-0812">Transmembrane</keyword>
<evidence type="ECO:0000256" key="4">
    <source>
        <dbReference type="ARBA" id="ARBA00022692"/>
    </source>
</evidence>
<reference evidence="15" key="1">
    <citation type="submission" date="2022-07" db="EMBL/GenBank/DDBJ databases">
        <authorList>
            <person name="Trinca V."/>
            <person name="Uliana J.V.C."/>
            <person name="Torres T.T."/>
            <person name="Ward R.J."/>
            <person name="Monesi N."/>
        </authorList>
    </citation>
    <scope>NUCLEOTIDE SEQUENCE</scope>
    <source>
        <strain evidence="15">HSMRA1968</strain>
        <tissue evidence="15">Whole embryos</tissue>
    </source>
</reference>
<evidence type="ECO:0000256" key="5">
    <source>
        <dbReference type="ARBA" id="ARBA00022989"/>
    </source>
</evidence>
<evidence type="ECO:0000256" key="1">
    <source>
        <dbReference type="ARBA" id="ARBA00004651"/>
    </source>
</evidence>
<dbReference type="PROSITE" id="PS50262">
    <property type="entry name" value="G_PROTEIN_RECEP_F1_2"/>
    <property type="match status" value="1"/>
</dbReference>
<dbReference type="PANTHER" id="PTHR45695">
    <property type="entry name" value="LEUCOKININ RECEPTOR-RELATED"/>
    <property type="match status" value="1"/>
</dbReference>
<evidence type="ECO:0000259" key="14">
    <source>
        <dbReference type="PROSITE" id="PS50262"/>
    </source>
</evidence>
<gene>
    <name evidence="15" type="primary">AR_1</name>
    <name evidence="15" type="ORF">Bhyg_17875</name>
</gene>
<comment type="subcellular location">
    <subcellularLocation>
        <location evidence="1">Cell membrane</location>
        <topology evidence="1">Multi-pass membrane protein</topology>
    </subcellularLocation>
</comment>
<keyword evidence="9 12" id="KW-0675">Receptor</keyword>
<evidence type="ECO:0000313" key="15">
    <source>
        <dbReference type="EMBL" id="KAJ6626575.1"/>
    </source>
</evidence>
<dbReference type="Proteomes" id="UP001151699">
    <property type="component" value="Unassembled WGS sequence"/>
</dbReference>
<dbReference type="PANTHER" id="PTHR45695:SF23">
    <property type="entry name" value="GALANIN-LIKE G-PROTEIN COUPLED RECEPTOR NPR-9"/>
    <property type="match status" value="1"/>
</dbReference>
<feature type="transmembrane region" description="Helical" evidence="13">
    <location>
        <begin position="32"/>
        <end position="56"/>
    </location>
</feature>
<protein>
    <submittedName>
        <fullName evidence="15">Allatostatin-A receptor</fullName>
    </submittedName>
</protein>
<evidence type="ECO:0000256" key="13">
    <source>
        <dbReference type="SAM" id="Phobius"/>
    </source>
</evidence>
<dbReference type="Pfam" id="PF00001">
    <property type="entry name" value="7tm_1"/>
    <property type="match status" value="1"/>
</dbReference>
<evidence type="ECO:0000256" key="6">
    <source>
        <dbReference type="ARBA" id="ARBA00023040"/>
    </source>
</evidence>
<feature type="domain" description="G-protein coupled receptors family 1 profile" evidence="14">
    <location>
        <begin position="47"/>
        <end position="172"/>
    </location>
</feature>
<evidence type="ECO:0000256" key="8">
    <source>
        <dbReference type="ARBA" id="ARBA00023157"/>
    </source>
</evidence>
<evidence type="ECO:0000256" key="10">
    <source>
        <dbReference type="ARBA" id="ARBA00023180"/>
    </source>
</evidence>
<feature type="transmembrane region" description="Helical" evidence="13">
    <location>
        <begin position="108"/>
        <end position="126"/>
    </location>
</feature>
<dbReference type="InterPro" id="IPR017452">
    <property type="entry name" value="GPCR_Rhodpsn_7TM"/>
</dbReference>
<name>A0A9Q0MIG7_9DIPT</name>
<dbReference type="InterPro" id="IPR000405">
    <property type="entry name" value="Galanin_rcpt"/>
</dbReference>
<comment type="caution">
    <text evidence="15">The sequence shown here is derived from an EMBL/GenBank/DDBJ whole genome shotgun (WGS) entry which is preliminary data.</text>
</comment>
<dbReference type="EMBL" id="WJQU01003244">
    <property type="protein sequence ID" value="KAJ6626575.1"/>
    <property type="molecule type" value="Genomic_DNA"/>
</dbReference>
<sequence length="172" mass="19051">MASEGNMSMKNFTTVCSADVDDEMIDAVVSKVVPIFFGLIGVTGLIGNCLVVVVILSNPQMKSTTNMLIVNLAMADLLFVIFCIPFTAVDYLLSRWPFGDIWCKTVQYLIVVTVQASIYTLVLMSFDRFLCVVYPIASRSLRTERNTILAILIIWCVILTISIPVIFAHGVE</sequence>